<comment type="caution">
    <text evidence="2">The sequence shown here is derived from an EMBL/GenBank/DDBJ whole genome shotgun (WGS) entry which is preliminary data.</text>
</comment>
<gene>
    <name evidence="2" type="ORF">PPSIR1_07688</name>
</gene>
<protein>
    <recommendedName>
        <fullName evidence="4">Lipoprotein</fullName>
    </recommendedName>
</protein>
<dbReference type="Proteomes" id="UP000005801">
    <property type="component" value="Unassembled WGS sequence"/>
</dbReference>
<sequence length="183" mass="20021">MRWLSCAFVPALILSLAACDSGPEPDAKQDDAAAKAKAEEDAKKAEEEEALRKGLEKKQAAEAAEKAKYDAIADVVVKAPEKLPKDLDTACTELIYIYSDWVKAIYFDDDKYQITFFDSKKENLGKVKGSCAKLDSVEAAACMTEVIKAVTAEGAYTEAQFKLLQAKPDYLFDACVDKYAPGK</sequence>
<dbReference type="STRING" id="391625.PPSIR1_07688"/>
<dbReference type="RefSeq" id="WP_006974650.1">
    <property type="nucleotide sequence ID" value="NZ_ABCS01000070.1"/>
</dbReference>
<feature type="compositionally biased region" description="Basic and acidic residues" evidence="1">
    <location>
        <begin position="25"/>
        <end position="51"/>
    </location>
</feature>
<dbReference type="OrthoDB" id="5522891at2"/>
<accession>A6GD59</accession>
<evidence type="ECO:0000256" key="1">
    <source>
        <dbReference type="SAM" id="MobiDB-lite"/>
    </source>
</evidence>
<proteinExistence type="predicted"/>
<evidence type="ECO:0000313" key="3">
    <source>
        <dbReference type="Proteomes" id="UP000005801"/>
    </source>
</evidence>
<feature type="region of interest" description="Disordered" evidence="1">
    <location>
        <begin position="21"/>
        <end position="51"/>
    </location>
</feature>
<evidence type="ECO:0008006" key="4">
    <source>
        <dbReference type="Google" id="ProtNLM"/>
    </source>
</evidence>
<reference evidence="2 3" key="1">
    <citation type="submission" date="2007-06" db="EMBL/GenBank/DDBJ databases">
        <authorList>
            <person name="Shimkets L."/>
            <person name="Ferriera S."/>
            <person name="Johnson J."/>
            <person name="Kravitz S."/>
            <person name="Beeson K."/>
            <person name="Sutton G."/>
            <person name="Rogers Y.-H."/>
            <person name="Friedman R."/>
            <person name="Frazier M."/>
            <person name="Venter J.C."/>
        </authorList>
    </citation>
    <scope>NUCLEOTIDE SEQUENCE [LARGE SCALE GENOMIC DNA]</scope>
    <source>
        <strain evidence="2 3">SIR-1</strain>
    </source>
</reference>
<dbReference type="AlphaFoldDB" id="A6GD59"/>
<keyword evidence="3" id="KW-1185">Reference proteome</keyword>
<organism evidence="2 3">
    <name type="scientific">Plesiocystis pacifica SIR-1</name>
    <dbReference type="NCBI Taxonomy" id="391625"/>
    <lineage>
        <taxon>Bacteria</taxon>
        <taxon>Pseudomonadati</taxon>
        <taxon>Myxococcota</taxon>
        <taxon>Polyangia</taxon>
        <taxon>Nannocystales</taxon>
        <taxon>Nannocystaceae</taxon>
        <taxon>Plesiocystis</taxon>
    </lineage>
</organism>
<name>A6GD59_9BACT</name>
<dbReference type="EMBL" id="ABCS01000070">
    <property type="protein sequence ID" value="EDM76217.1"/>
    <property type="molecule type" value="Genomic_DNA"/>
</dbReference>
<dbReference type="PROSITE" id="PS51257">
    <property type="entry name" value="PROKAR_LIPOPROTEIN"/>
    <property type="match status" value="1"/>
</dbReference>
<evidence type="ECO:0000313" key="2">
    <source>
        <dbReference type="EMBL" id="EDM76217.1"/>
    </source>
</evidence>